<evidence type="ECO:0000259" key="2">
    <source>
        <dbReference type="PROSITE" id="PS50948"/>
    </source>
</evidence>
<evidence type="ECO:0000256" key="1">
    <source>
        <dbReference type="SAM" id="Coils"/>
    </source>
</evidence>
<feature type="domain" description="Apple" evidence="2">
    <location>
        <begin position="225"/>
        <end position="303"/>
    </location>
</feature>
<dbReference type="AlphaFoldDB" id="A0A9J7KUG6"/>
<dbReference type="Pfam" id="PF14295">
    <property type="entry name" value="PAN_4"/>
    <property type="match status" value="1"/>
</dbReference>
<feature type="coiled-coil region" evidence="1">
    <location>
        <begin position="300"/>
        <end position="327"/>
    </location>
</feature>
<dbReference type="Proteomes" id="UP000001554">
    <property type="component" value="Chromosome 3"/>
</dbReference>
<reference evidence="3" key="1">
    <citation type="journal article" date="2020" name="Nat. Ecol. Evol.">
        <title>Deeply conserved synteny resolves early events in vertebrate evolution.</title>
        <authorList>
            <person name="Simakov O."/>
            <person name="Marletaz F."/>
            <person name="Yue J.X."/>
            <person name="O'Connell B."/>
            <person name="Jenkins J."/>
            <person name="Brandt A."/>
            <person name="Calef R."/>
            <person name="Tung C.H."/>
            <person name="Huang T.K."/>
            <person name="Schmutz J."/>
            <person name="Satoh N."/>
            <person name="Yu J.K."/>
            <person name="Putnam N.H."/>
            <person name="Green R.E."/>
            <person name="Rokhsar D.S."/>
        </authorList>
    </citation>
    <scope>NUCLEOTIDE SEQUENCE [LARGE SCALE GENOMIC DNA]</scope>
    <source>
        <strain evidence="3">S238N-H82</strain>
    </source>
</reference>
<dbReference type="Pfam" id="PF00024">
    <property type="entry name" value="PAN_1"/>
    <property type="match status" value="2"/>
</dbReference>
<evidence type="ECO:0000313" key="3">
    <source>
        <dbReference type="Proteomes" id="UP000001554"/>
    </source>
</evidence>
<name>A0A9J7KUG6_BRAFL</name>
<feature type="domain" description="Apple" evidence="2">
    <location>
        <begin position="49"/>
        <end position="123"/>
    </location>
</feature>
<feature type="domain" description="Apple" evidence="2">
    <location>
        <begin position="135"/>
        <end position="212"/>
    </location>
</feature>
<protein>
    <submittedName>
        <fullName evidence="4">Uncharacterized protein LOC118412131 isoform X2</fullName>
    </submittedName>
</protein>
<dbReference type="SMART" id="SM00473">
    <property type="entry name" value="PAN_AP"/>
    <property type="match status" value="3"/>
</dbReference>
<keyword evidence="1" id="KW-0175">Coiled coil</keyword>
<proteinExistence type="predicted"/>
<organism evidence="3 4">
    <name type="scientific">Branchiostoma floridae</name>
    <name type="common">Florida lancelet</name>
    <name type="synonym">Amphioxus</name>
    <dbReference type="NCBI Taxonomy" id="7739"/>
    <lineage>
        <taxon>Eukaryota</taxon>
        <taxon>Metazoa</taxon>
        <taxon>Chordata</taxon>
        <taxon>Cephalochordata</taxon>
        <taxon>Leptocardii</taxon>
        <taxon>Amphioxiformes</taxon>
        <taxon>Branchiostomatidae</taxon>
        <taxon>Branchiostoma</taxon>
    </lineage>
</organism>
<dbReference type="GeneID" id="118412131"/>
<dbReference type="PROSITE" id="PS50948">
    <property type="entry name" value="PAN"/>
    <property type="match status" value="3"/>
</dbReference>
<dbReference type="RefSeq" id="XP_035670672.1">
    <property type="nucleotide sequence ID" value="XM_035814779.1"/>
</dbReference>
<gene>
    <name evidence="4" type="primary">LOC118412131</name>
</gene>
<reference evidence="4" key="2">
    <citation type="submission" date="2025-08" db="UniProtKB">
        <authorList>
            <consortium name="RefSeq"/>
        </authorList>
    </citation>
    <scope>IDENTIFICATION</scope>
    <source>
        <strain evidence="4">S238N-H82</strain>
        <tissue evidence="4">Testes</tissue>
    </source>
</reference>
<sequence length="332" mass="36197">MFSISSTRPRFLPSSWFSLYLQVDRMDHRLVCLTLFLVLLADTARGQGCGLSAFQHVPQTHCRGDISTTSDRSVEACAQACCDNPDCKSFQFSTLRNCYLINKICTAEEKFRTPAGNMYDRIQGESKAPPAPAGCGLSAFQHVPQTHCPGGENLLSRTSDRSVEDCAQACCDNPACKSFQFSTYGDCYLISKICTAGEKMSTPAGNMYDRIQGESKAPAPAPAGCGLSAFQHVPGTHCLAYGNVLSKTKRGSAEACAQACCDNPACKSFQFSTEQNCYLISKICTAGEKIRTPTGNMYDRIQASKRMVEAKETLQDLRDVLLDLEEAAEIDQ</sequence>
<evidence type="ECO:0000313" key="4">
    <source>
        <dbReference type="RefSeq" id="XP_035670672.1"/>
    </source>
</evidence>
<dbReference type="InterPro" id="IPR003609">
    <property type="entry name" value="Pan_app"/>
</dbReference>
<keyword evidence="3" id="KW-1185">Reference proteome</keyword>
<dbReference type="Gene3D" id="3.50.4.10">
    <property type="entry name" value="Hepatocyte Growth Factor"/>
    <property type="match status" value="2"/>
</dbReference>
<accession>A0A9J7KUG6</accession>